<dbReference type="OMA" id="HYSVIAQ"/>
<dbReference type="InterPro" id="IPR036047">
    <property type="entry name" value="F-box-like_dom_sf"/>
</dbReference>
<dbReference type="GO" id="GO:0003924">
    <property type="term" value="F:GTPase activity"/>
    <property type="evidence" value="ECO:0007669"/>
    <property type="project" value="InterPro"/>
</dbReference>
<dbReference type="PhylomeDB" id="A7SDI7"/>
<dbReference type="PROSITE" id="PS51417">
    <property type="entry name" value="ARF"/>
    <property type="match status" value="1"/>
</dbReference>
<dbReference type="eggNOG" id="ENOG502QUXD">
    <property type="taxonomic scope" value="Eukaryota"/>
</dbReference>
<dbReference type="OrthoDB" id="3219396at2759"/>
<dbReference type="InParanoid" id="A7SDI7"/>
<evidence type="ECO:0000313" key="4">
    <source>
        <dbReference type="EMBL" id="EDO38267.1"/>
    </source>
</evidence>
<dbReference type="SUPFAM" id="SSF81383">
    <property type="entry name" value="F-box domain"/>
    <property type="match status" value="1"/>
</dbReference>
<dbReference type="PROSITE" id="PS50181">
    <property type="entry name" value="FBOX"/>
    <property type="match status" value="1"/>
</dbReference>
<dbReference type="Gene3D" id="3.40.50.300">
    <property type="entry name" value="P-loop containing nucleotide triphosphate hydrolases"/>
    <property type="match status" value="1"/>
</dbReference>
<protein>
    <recommendedName>
        <fullName evidence="3">F-box domain-containing protein</fullName>
    </recommendedName>
</protein>
<keyword evidence="2" id="KW-0342">GTP-binding</keyword>
<dbReference type="GO" id="GO:0031146">
    <property type="term" value="P:SCF-dependent proteasomal ubiquitin-dependent protein catabolic process"/>
    <property type="evidence" value="ECO:0000318"/>
    <property type="project" value="GO_Central"/>
</dbReference>
<dbReference type="GO" id="GO:0000209">
    <property type="term" value="P:protein polyubiquitination"/>
    <property type="evidence" value="ECO:0000318"/>
    <property type="project" value="GO_Central"/>
</dbReference>
<reference evidence="4 5" key="1">
    <citation type="journal article" date="2007" name="Science">
        <title>Sea anemone genome reveals ancestral eumetazoan gene repertoire and genomic organization.</title>
        <authorList>
            <person name="Putnam N.H."/>
            <person name="Srivastava M."/>
            <person name="Hellsten U."/>
            <person name="Dirks B."/>
            <person name="Chapman J."/>
            <person name="Salamov A."/>
            <person name="Terry A."/>
            <person name="Shapiro H."/>
            <person name="Lindquist E."/>
            <person name="Kapitonov V.V."/>
            <person name="Jurka J."/>
            <person name="Genikhovich G."/>
            <person name="Grigoriev I.V."/>
            <person name="Lucas S.M."/>
            <person name="Steele R.E."/>
            <person name="Finnerty J.R."/>
            <person name="Technau U."/>
            <person name="Martindale M.Q."/>
            <person name="Rokhsar D.S."/>
        </authorList>
    </citation>
    <scope>NUCLEOTIDE SEQUENCE [LARGE SCALE GENOMIC DNA]</scope>
    <source>
        <strain evidence="5">CH2 X CH6</strain>
    </source>
</reference>
<dbReference type="InterPro" id="IPR006689">
    <property type="entry name" value="Small_GTPase_ARF/SAR"/>
</dbReference>
<dbReference type="Pfam" id="PF12937">
    <property type="entry name" value="F-box-like"/>
    <property type="match status" value="1"/>
</dbReference>
<dbReference type="Proteomes" id="UP000001593">
    <property type="component" value="Unassembled WGS sequence"/>
</dbReference>
<dbReference type="GO" id="GO:0019005">
    <property type="term" value="C:SCF ubiquitin ligase complex"/>
    <property type="evidence" value="ECO:0000318"/>
    <property type="project" value="GO_Central"/>
</dbReference>
<dbReference type="STRING" id="45351.A7SDI7"/>
<dbReference type="InterPro" id="IPR001810">
    <property type="entry name" value="F-box_dom"/>
</dbReference>
<keyword evidence="1" id="KW-0547">Nucleotide-binding</keyword>
<dbReference type="InterPro" id="IPR039588">
    <property type="entry name" value="FBXO4"/>
</dbReference>
<evidence type="ECO:0000313" key="5">
    <source>
        <dbReference type="Proteomes" id="UP000001593"/>
    </source>
</evidence>
<dbReference type="AlphaFoldDB" id="A7SDI7"/>
<dbReference type="HOGENOM" id="CLU_053600_0_0_1"/>
<dbReference type="Gene3D" id="1.20.1280.50">
    <property type="match status" value="1"/>
</dbReference>
<dbReference type="Pfam" id="PF00025">
    <property type="entry name" value="Arf"/>
    <property type="match status" value="1"/>
</dbReference>
<evidence type="ECO:0000259" key="3">
    <source>
        <dbReference type="PROSITE" id="PS50181"/>
    </source>
</evidence>
<organism evidence="4 5">
    <name type="scientific">Nematostella vectensis</name>
    <name type="common">Starlet sea anemone</name>
    <dbReference type="NCBI Taxonomy" id="45351"/>
    <lineage>
        <taxon>Eukaryota</taxon>
        <taxon>Metazoa</taxon>
        <taxon>Cnidaria</taxon>
        <taxon>Anthozoa</taxon>
        <taxon>Hexacorallia</taxon>
        <taxon>Actiniaria</taxon>
        <taxon>Edwardsiidae</taxon>
        <taxon>Nematostella</taxon>
    </lineage>
</organism>
<dbReference type="KEGG" id="nve:5509813"/>
<dbReference type="PANTHER" id="PTHR16008:SF4">
    <property type="entry name" value="F-BOX ONLY PROTEIN 4"/>
    <property type="match status" value="1"/>
</dbReference>
<evidence type="ECO:0000256" key="1">
    <source>
        <dbReference type="ARBA" id="ARBA00022741"/>
    </source>
</evidence>
<keyword evidence="5" id="KW-1185">Reference proteome</keyword>
<dbReference type="EMBL" id="DS469630">
    <property type="protein sequence ID" value="EDO38267.1"/>
    <property type="molecule type" value="Genomic_DNA"/>
</dbReference>
<dbReference type="PANTHER" id="PTHR16008">
    <property type="entry name" value="F-BOX ONLY PROTEIN 4"/>
    <property type="match status" value="1"/>
</dbReference>
<evidence type="ECO:0000256" key="2">
    <source>
        <dbReference type="ARBA" id="ARBA00023134"/>
    </source>
</evidence>
<sequence>MKERSVTETQSLEIESFISAATYPIRYIAKLYQIIHEERQREVVVQPSKARTDFKKKIVTRESSVMELRFNDLPVNLQLYIFSYLNAKTLSGIARTCKYWKMLSEDKILWENLLWTDLQKWKFINHRSYPYTYLETNSELTPKQIYLRCCPECQKIQQTTRNSFTSLLLHTLPASMFQRHPPKVVMFGPGLESDTHKLVQKLLWDKTISPATVDGMFPGEFEGIGSGVCLKIGGSKMNLITLYATNRAEREQNAREGRNRVSKLLAAAPPQPEADGQEDNDDGNDLRTVEVSHGVRLLCQNVDAFIYVVDSSAESQRVNIGDKELQAMMNNSKSQPRQPLLVLSAVATQDTLPLSCVRVTDMLQMNKLNRPWQVNMMCVENLDGLLEGMTWLLKQVV</sequence>
<name>A7SDI7_NEMVE</name>
<feature type="domain" description="F-box" evidence="3">
    <location>
        <begin position="67"/>
        <end position="113"/>
    </location>
</feature>
<gene>
    <name evidence="4" type="ORF">NEMVEDRAFT_v1g210610</name>
</gene>
<dbReference type="GO" id="GO:0005525">
    <property type="term" value="F:GTP binding"/>
    <property type="evidence" value="ECO:0007669"/>
    <property type="project" value="UniProtKB-KW"/>
</dbReference>
<proteinExistence type="predicted"/>
<accession>A7SDI7</accession>
<dbReference type="InterPro" id="IPR027417">
    <property type="entry name" value="P-loop_NTPase"/>
</dbReference>